<feature type="transmembrane region" description="Helical" evidence="2">
    <location>
        <begin position="96"/>
        <end position="117"/>
    </location>
</feature>
<feature type="transmembrane region" description="Helical" evidence="2">
    <location>
        <begin position="137"/>
        <end position="160"/>
    </location>
</feature>
<evidence type="ECO:0000313" key="3">
    <source>
        <dbReference type="EMBL" id="ABS77063.1"/>
    </source>
</evidence>
<feature type="coiled-coil region" evidence="1">
    <location>
        <begin position="179"/>
        <end position="235"/>
    </location>
</feature>
<dbReference type="Proteomes" id="UP000008555">
    <property type="component" value="Chromosome"/>
</dbReference>
<organism evidence="3 4">
    <name type="scientific">Coxiella burnetii (strain Dugway 5J108-111)</name>
    <dbReference type="NCBI Taxonomy" id="434922"/>
    <lineage>
        <taxon>Bacteria</taxon>
        <taxon>Pseudomonadati</taxon>
        <taxon>Pseudomonadota</taxon>
        <taxon>Gammaproteobacteria</taxon>
        <taxon>Legionellales</taxon>
        <taxon>Coxiellaceae</taxon>
        <taxon>Coxiella</taxon>
    </lineage>
</organism>
<feature type="transmembrane region" description="Helical" evidence="2">
    <location>
        <begin position="319"/>
        <end position="337"/>
    </location>
</feature>
<evidence type="ECO:0000256" key="1">
    <source>
        <dbReference type="SAM" id="Coils"/>
    </source>
</evidence>
<keyword evidence="2" id="KW-1133">Transmembrane helix</keyword>
<gene>
    <name evidence="3" type="ordered locus">CBUD_0454</name>
</gene>
<accession>A9KF73</accession>
<protein>
    <submittedName>
        <fullName evidence="3">Hypothetical membrane spanning protein</fullName>
    </submittedName>
</protein>
<sequence length="443" mass="49686">MRDENDPSSTALFPRLNETPSHLELAEDDWDSWMKNYFVFGALLTPIGYLFPLPLTNLLSGAGWNYVDSAGGVATGLSDYSKAKESLLHHQSKSGLAYLNLFWSAGVLPSVTTWGLITTIKSIKTAGVKSLMTTGATAGSAAALAASAFAFGGAMFICALNSAMGWYRAWQKTNPFNLLKDRVARYNELEKKLQAIEKRLSILKLSQNDKIQREVEELRNQQTKLEKKKEIAGKQITALYKYLRADPEKPNKKVSEIELPFIVDKQPTNAGELKLVDYLIKKQEQKRRAKKLDTAAWALAGIAATCAGLALLFPIAFPVLAAAAVFCYGAAAVIKFYQLHKKSKARRCQQAILEKLKDDRQDPKNYLIWQHFCRNLSPKEQTSSNYQEFRRGLSTKDCARIVALECKIYEKKEKHSQNRFAFFQSRTMESAALGLAYIPEFNK</sequence>
<keyword evidence="2" id="KW-0812">Transmembrane</keyword>
<evidence type="ECO:0000313" key="4">
    <source>
        <dbReference type="Proteomes" id="UP000008555"/>
    </source>
</evidence>
<dbReference type="AlphaFoldDB" id="A9KF73"/>
<reference evidence="3 4" key="1">
    <citation type="journal article" date="2009" name="Infect. Immun.">
        <title>Comparative genomics reveal extensive transposon-mediated genomic plasticity and diversity among potential effector proteins within the genus Coxiella.</title>
        <authorList>
            <person name="Beare P.A."/>
            <person name="Unsworth N."/>
            <person name="Andoh M."/>
            <person name="Voth D.E."/>
            <person name="Omsland A."/>
            <person name="Gilk S.D."/>
            <person name="Williams K.P."/>
            <person name="Sobral B.W."/>
            <person name="Kupko J.J.III."/>
            <person name="Porcella S.F."/>
            <person name="Samuel J.E."/>
            <person name="Heinzen R.A."/>
        </authorList>
    </citation>
    <scope>NUCLEOTIDE SEQUENCE [LARGE SCALE GENOMIC DNA]</scope>
    <source>
        <strain evidence="3 4">Dugway 5J108-111</strain>
    </source>
</reference>
<keyword evidence="2" id="KW-0472">Membrane</keyword>
<dbReference type="EMBL" id="CP000733">
    <property type="protein sequence ID" value="ABS77063.1"/>
    <property type="molecule type" value="Genomic_DNA"/>
</dbReference>
<keyword evidence="1" id="KW-0175">Coiled coil</keyword>
<dbReference type="RefSeq" id="WP_011996582.1">
    <property type="nucleotide sequence ID" value="NC_009727.1"/>
</dbReference>
<feature type="transmembrane region" description="Helical" evidence="2">
    <location>
        <begin position="295"/>
        <end position="313"/>
    </location>
</feature>
<proteinExistence type="predicted"/>
<evidence type="ECO:0000256" key="2">
    <source>
        <dbReference type="SAM" id="Phobius"/>
    </source>
</evidence>
<name>A9KF73_COXBN</name>
<dbReference type="KEGG" id="cbd:CBUD_0454"/>
<dbReference type="HOGENOM" id="CLU_617799_0_0_6"/>
<feature type="transmembrane region" description="Helical" evidence="2">
    <location>
        <begin position="37"/>
        <end position="55"/>
    </location>
</feature>